<dbReference type="Proteomes" id="UP000677436">
    <property type="component" value="Chromosome"/>
</dbReference>
<feature type="binding site" evidence="10">
    <location>
        <position position="140"/>
    </location>
    <ligand>
        <name>Zn(2+)</name>
        <dbReference type="ChEBI" id="CHEBI:29105"/>
        <label>1</label>
        <note>catalytic</note>
    </ligand>
</feature>
<evidence type="ECO:0000256" key="8">
    <source>
        <dbReference type="ARBA" id="ARBA00022833"/>
    </source>
</evidence>
<evidence type="ECO:0000256" key="7">
    <source>
        <dbReference type="ARBA" id="ARBA00022801"/>
    </source>
</evidence>
<comment type="cofactor">
    <cofactor evidence="10">
        <name>Zn(2+)</name>
        <dbReference type="ChEBI" id="CHEBI:29105"/>
    </cofactor>
    <text evidence="10">Binds 2 Zn(2+) ions.</text>
</comment>
<organism evidence="11 12">
    <name type="scientific">Polycladomyces abyssicola</name>
    <dbReference type="NCBI Taxonomy" id="1125966"/>
    <lineage>
        <taxon>Bacteria</taxon>
        <taxon>Bacillati</taxon>
        <taxon>Bacillota</taxon>
        <taxon>Bacilli</taxon>
        <taxon>Bacillales</taxon>
        <taxon>Thermoactinomycetaceae</taxon>
        <taxon>Polycladomyces</taxon>
    </lineage>
</organism>
<keyword evidence="8 10" id="KW-0862">Zinc</keyword>
<feature type="binding site" evidence="10">
    <location>
        <position position="67"/>
    </location>
    <ligand>
        <name>Zn(2+)</name>
        <dbReference type="ChEBI" id="CHEBI:29105"/>
        <label>2</label>
        <note>catalytic</note>
    </ligand>
</feature>
<keyword evidence="6 10" id="KW-0255">Endonuclease</keyword>
<feature type="active site" description="Proton acceptor" evidence="10">
    <location>
        <position position="67"/>
    </location>
</feature>
<dbReference type="FunFam" id="3.60.15.10:FF:000002">
    <property type="entry name" value="Ribonuclease Z"/>
    <property type="match status" value="1"/>
</dbReference>
<proteinExistence type="inferred from homology"/>
<dbReference type="GO" id="GO:0008270">
    <property type="term" value="F:zinc ion binding"/>
    <property type="evidence" value="ECO:0007669"/>
    <property type="project" value="UniProtKB-UniRule"/>
</dbReference>
<comment type="catalytic activity">
    <reaction evidence="10">
        <text>Endonucleolytic cleavage of RNA, removing extra 3' nucleotides from tRNA precursor, generating 3' termini of tRNAs. A 3'-hydroxy group is left at the tRNA terminus and a 5'-phosphoryl group is left at the trailer molecule.</text>
        <dbReference type="EC" id="3.1.26.11"/>
    </reaction>
</comment>
<accession>A0A8D5UIF6</accession>
<evidence type="ECO:0000256" key="3">
    <source>
        <dbReference type="ARBA" id="ARBA00022694"/>
    </source>
</evidence>
<feature type="binding site" evidence="10">
    <location>
        <position position="269"/>
    </location>
    <ligand>
        <name>Zn(2+)</name>
        <dbReference type="ChEBI" id="CHEBI:29105"/>
        <label>2</label>
        <note>catalytic</note>
    </ligand>
</feature>
<evidence type="ECO:0000256" key="1">
    <source>
        <dbReference type="ARBA" id="ARBA00011738"/>
    </source>
</evidence>
<feature type="binding site" evidence="10">
    <location>
        <position position="211"/>
    </location>
    <ligand>
        <name>Zn(2+)</name>
        <dbReference type="ChEBI" id="CHEBI:29105"/>
        <label>2</label>
        <note>catalytic</note>
    </ligand>
</feature>
<dbReference type="NCBIfam" id="NF000801">
    <property type="entry name" value="PRK00055.1-3"/>
    <property type="match status" value="1"/>
</dbReference>
<dbReference type="GO" id="GO:0042781">
    <property type="term" value="F:3'-tRNA processing endoribonuclease activity"/>
    <property type="evidence" value="ECO:0007669"/>
    <property type="project" value="UniProtKB-UniRule"/>
</dbReference>
<dbReference type="GO" id="GO:0042802">
    <property type="term" value="F:identical protein binding"/>
    <property type="evidence" value="ECO:0007669"/>
    <property type="project" value="UniProtKB-ARBA"/>
</dbReference>
<dbReference type="EC" id="3.1.26.11" evidence="2 10"/>
<evidence type="ECO:0000256" key="4">
    <source>
        <dbReference type="ARBA" id="ARBA00022722"/>
    </source>
</evidence>
<dbReference type="Pfam" id="PF23023">
    <property type="entry name" value="Anti-Pycsar_Apyc1"/>
    <property type="match status" value="1"/>
</dbReference>
<keyword evidence="12" id="KW-1185">Reference proteome</keyword>
<dbReference type="SUPFAM" id="SSF56281">
    <property type="entry name" value="Metallo-hydrolase/oxidoreductase"/>
    <property type="match status" value="1"/>
</dbReference>
<dbReference type="InterPro" id="IPR013471">
    <property type="entry name" value="RNase_Z/BN"/>
</dbReference>
<evidence type="ECO:0000256" key="9">
    <source>
        <dbReference type="ARBA" id="ARBA00057812"/>
    </source>
</evidence>
<evidence type="ECO:0000256" key="10">
    <source>
        <dbReference type="HAMAP-Rule" id="MF_01818"/>
    </source>
</evidence>
<comment type="subunit">
    <text evidence="1 10">Homodimer.</text>
</comment>
<evidence type="ECO:0000256" key="2">
    <source>
        <dbReference type="ARBA" id="ARBA00012477"/>
    </source>
</evidence>
<evidence type="ECO:0000313" key="12">
    <source>
        <dbReference type="Proteomes" id="UP000677436"/>
    </source>
</evidence>
<dbReference type="EMBL" id="AP024601">
    <property type="protein sequence ID" value="BCU82794.1"/>
    <property type="molecule type" value="Genomic_DNA"/>
</dbReference>
<evidence type="ECO:0000313" key="11">
    <source>
        <dbReference type="EMBL" id="BCU82794.1"/>
    </source>
</evidence>
<evidence type="ECO:0000256" key="5">
    <source>
        <dbReference type="ARBA" id="ARBA00022723"/>
    </source>
</evidence>
<dbReference type="InterPro" id="IPR036866">
    <property type="entry name" value="RibonucZ/Hydroxyglut_hydro"/>
</dbReference>
<reference evidence="11" key="2">
    <citation type="journal article" date="2021" name="Microbiol. Resour. Announc.">
        <title>Complete Genome Sequence of Polycladomyces abyssicola JIR-001T, Isolated from Hemipelagic Sediment in Deep Seawater.</title>
        <authorList>
            <person name="Tsubouchi T."/>
            <person name="Kaneko Y."/>
        </authorList>
    </citation>
    <scope>NUCLEOTIDE SEQUENCE</scope>
    <source>
        <strain evidence="11">JIR-001</strain>
    </source>
</reference>
<reference evidence="11" key="1">
    <citation type="journal article" date="2013" name="Int. J. Syst. Evol. Microbiol.">
        <title>Polycladomyces abyssicola gen. nov., sp. nov., a thermophilic filamentous bacterium isolated from hemipelagic sediment.</title>
        <authorList>
            <person name="Tsubouchi T."/>
            <person name="Shimane Y."/>
            <person name="Mori K."/>
            <person name="Usui K."/>
            <person name="Hiraki T."/>
            <person name="Tame A."/>
            <person name="Uematsu K."/>
            <person name="Maruyama T."/>
            <person name="Hatada Y."/>
        </authorList>
    </citation>
    <scope>NUCLEOTIDE SEQUENCE</scope>
    <source>
        <strain evidence="11">JIR-001</strain>
    </source>
</reference>
<dbReference type="KEGG" id="pabs:JIR001_25770"/>
<dbReference type="NCBIfam" id="TIGR02651">
    <property type="entry name" value="RNase_Z"/>
    <property type="match status" value="1"/>
</dbReference>
<feature type="binding site" evidence="10">
    <location>
        <position position="68"/>
    </location>
    <ligand>
        <name>Zn(2+)</name>
        <dbReference type="ChEBI" id="CHEBI:29105"/>
        <label>2</label>
        <note>catalytic</note>
    </ligand>
</feature>
<gene>
    <name evidence="10 11" type="primary">rnz</name>
    <name evidence="11" type="ORF">JIR001_25770</name>
</gene>
<name>A0A8D5UIF6_9BACL</name>
<dbReference type="PANTHER" id="PTHR46018">
    <property type="entry name" value="ZINC PHOSPHODIESTERASE ELAC PROTEIN 1"/>
    <property type="match status" value="1"/>
</dbReference>
<evidence type="ECO:0000256" key="6">
    <source>
        <dbReference type="ARBA" id="ARBA00022759"/>
    </source>
</evidence>
<sequence length="308" mass="34207">MELIFLGTGAGVPAKERNVSATALKWTERKGRTWLFDCGEATQHQILHSPVKLGKVDHIWITHLHGDHLFGLPGVLGSRSFQEAETPLTLFGPEGLRRFVDTVLTVSQTHLRYECEVREVTSGVVYEDDDVRVICAELDHGIPCFGYRIEEKDRPGSLRTDLLQALGVPPGPLYRRLKAGEDVRLPDGRMIRAREVLGPPKRGRIVTILGDTRPTEAAVRLASQADVLVHEATYRAREAALAVKHGHATTVDAARTAERAGVRTLILNHISPRYGVEDEPELLAEARAIFPETYVARDGWCYSVISRD</sequence>
<comment type="function">
    <text evidence="9 10">Zinc phosphodiesterase, which displays some tRNA 3'-processing endonuclease activity. Probably involved in tRNA maturation, by removing a 3'-trailer from precursor tRNA.</text>
</comment>
<comment type="similarity">
    <text evidence="10">Belongs to the RNase Z family.</text>
</comment>
<feature type="binding site" evidence="10">
    <location>
        <position position="211"/>
    </location>
    <ligand>
        <name>Zn(2+)</name>
        <dbReference type="ChEBI" id="CHEBI:29105"/>
        <label>1</label>
        <note>catalytic</note>
    </ligand>
</feature>
<keyword evidence="4 10" id="KW-0540">Nuclease</keyword>
<keyword evidence="3 10" id="KW-0819">tRNA processing</keyword>
<dbReference type="PANTHER" id="PTHR46018:SF2">
    <property type="entry name" value="ZINC PHOSPHODIESTERASE ELAC PROTEIN 1"/>
    <property type="match status" value="1"/>
</dbReference>
<keyword evidence="7 10" id="KW-0378">Hydrolase</keyword>
<keyword evidence="5 10" id="KW-0479">Metal-binding</keyword>
<dbReference type="AlphaFoldDB" id="A0A8D5UIF6"/>
<dbReference type="RefSeq" id="WP_212773093.1">
    <property type="nucleotide sequence ID" value="NZ_AP024601.1"/>
</dbReference>
<dbReference type="Gene3D" id="3.60.15.10">
    <property type="entry name" value="Ribonuclease Z/Hydroxyacylglutathione hydrolase-like"/>
    <property type="match status" value="1"/>
</dbReference>
<dbReference type="CDD" id="cd07717">
    <property type="entry name" value="RNaseZ_ZiPD-like_MBL-fold"/>
    <property type="match status" value="1"/>
</dbReference>
<feature type="binding site" evidence="10">
    <location>
        <position position="63"/>
    </location>
    <ligand>
        <name>Zn(2+)</name>
        <dbReference type="ChEBI" id="CHEBI:29105"/>
        <label>1</label>
        <note>catalytic</note>
    </ligand>
</feature>
<feature type="binding site" evidence="10">
    <location>
        <position position="65"/>
    </location>
    <ligand>
        <name>Zn(2+)</name>
        <dbReference type="ChEBI" id="CHEBI:29105"/>
        <label>1</label>
        <note>catalytic</note>
    </ligand>
</feature>
<protein>
    <recommendedName>
        <fullName evidence="2 10">Ribonuclease Z</fullName>
        <shortName evidence="10">RNase Z</shortName>
        <ecNumber evidence="2 10">3.1.26.11</ecNumber>
    </recommendedName>
    <alternativeName>
        <fullName evidence="10">tRNA 3 endonuclease</fullName>
    </alternativeName>
    <alternativeName>
        <fullName evidence="10">tRNase Z</fullName>
    </alternativeName>
</protein>
<dbReference type="HAMAP" id="MF_01818">
    <property type="entry name" value="RNase_Z_BN"/>
    <property type="match status" value="1"/>
</dbReference>